<feature type="domain" description="CCHC-type" evidence="3">
    <location>
        <begin position="311"/>
        <end position="326"/>
    </location>
</feature>
<keyword evidence="1" id="KW-0863">Zinc-finger</keyword>
<proteinExistence type="predicted"/>
<name>A0AAN8ZAJ3_9MAGN</name>
<keyword evidence="1" id="KW-0862">Zinc</keyword>
<sequence>MGRRQKLKTKMDSESDEEEAKRLAMEPSSSDDEEANEDLSLKLVQKAMLRYSKRKKLDDSDSDYDFDEFGHSASASRFHWSTYPEERDSGSSEEQKNKISNGDKPEAIQQSVNGHKEEVEREIDEAVDMVDTMKSEKTADVANKEEVDQLDAADIVNFVEPDSLGMSDNLILRQLLRGPRYFDPQDSSWGTCYNCGEEGHTAVLCTSVKRRKPCFVCGSSDHNSKNCTKGQDCFICKKQGHRAKDCPDKSKSYSLSSSFCLKCGGSGHDLFSCKNDYSHDDLKQIRCYVCKSFGHLCCIDSAASHPKKVSCYRCGQLGHTGLACRRVCAESLGMGSTSSCFKCGEKGHFARECTNSVQWEAIHSESPDLCYKCGEEGHFARECKVRRSRELFTPTERRSKKDRSYLGFKSAPEDLGKACKRKKSHKDEKENSVFKRKHRGGWITEDPGDLPIIKATPIAWRSPSTPSSKSYKNRSLGADGHLSSSRTSKPTRKLYFGCSEGSTKTSKHRFTASRFGNSGSTMRMSNDW</sequence>
<dbReference type="SMART" id="SM00343">
    <property type="entry name" value="ZnF_C2HC"/>
    <property type="match status" value="7"/>
</dbReference>
<dbReference type="AlphaFoldDB" id="A0AAN8ZAJ3"/>
<evidence type="ECO:0000256" key="1">
    <source>
        <dbReference type="PROSITE-ProRule" id="PRU00047"/>
    </source>
</evidence>
<dbReference type="PANTHER" id="PTHR46978">
    <property type="entry name" value="ZINC KNUCKLE (CCHC-TYPE) FAMILY PROTEIN"/>
    <property type="match status" value="1"/>
</dbReference>
<dbReference type="EMBL" id="JBAMMX010000015">
    <property type="protein sequence ID" value="KAK6926478.1"/>
    <property type="molecule type" value="Genomic_DNA"/>
</dbReference>
<evidence type="ECO:0000259" key="3">
    <source>
        <dbReference type="PROSITE" id="PS50158"/>
    </source>
</evidence>
<keyword evidence="1" id="KW-0479">Metal-binding</keyword>
<feature type="region of interest" description="Disordered" evidence="2">
    <location>
        <begin position="1"/>
        <end position="39"/>
    </location>
</feature>
<evidence type="ECO:0000256" key="2">
    <source>
        <dbReference type="SAM" id="MobiDB-lite"/>
    </source>
</evidence>
<feature type="domain" description="CCHC-type" evidence="3">
    <location>
        <begin position="192"/>
        <end position="207"/>
    </location>
</feature>
<reference evidence="4 5" key="1">
    <citation type="submission" date="2023-12" db="EMBL/GenBank/DDBJ databases">
        <title>A high-quality genome assembly for Dillenia turbinata (Dilleniales).</title>
        <authorList>
            <person name="Chanderbali A."/>
        </authorList>
    </citation>
    <scope>NUCLEOTIDE SEQUENCE [LARGE SCALE GENOMIC DNA]</scope>
    <source>
        <strain evidence="4">LSX21</strain>
        <tissue evidence="4">Leaf</tissue>
    </source>
</reference>
<evidence type="ECO:0000313" key="4">
    <source>
        <dbReference type="EMBL" id="KAK6926478.1"/>
    </source>
</evidence>
<accession>A0AAN8ZAJ3</accession>
<dbReference type="GO" id="GO:0003676">
    <property type="term" value="F:nucleic acid binding"/>
    <property type="evidence" value="ECO:0007669"/>
    <property type="project" value="InterPro"/>
</dbReference>
<keyword evidence="5" id="KW-1185">Reference proteome</keyword>
<gene>
    <name evidence="4" type="ORF">RJ641_008197</name>
</gene>
<dbReference type="InterPro" id="IPR001878">
    <property type="entry name" value="Znf_CCHC"/>
</dbReference>
<feature type="region of interest" description="Disordered" evidence="2">
    <location>
        <begin position="461"/>
        <end position="488"/>
    </location>
</feature>
<dbReference type="SUPFAM" id="SSF57756">
    <property type="entry name" value="Retrovirus zinc finger-like domains"/>
    <property type="match status" value="3"/>
</dbReference>
<dbReference type="GO" id="GO:0008270">
    <property type="term" value="F:zinc ion binding"/>
    <property type="evidence" value="ECO:0007669"/>
    <property type="project" value="UniProtKB-KW"/>
</dbReference>
<feature type="compositionally biased region" description="Basic and acidic residues" evidence="2">
    <location>
        <begin position="9"/>
        <end position="24"/>
    </location>
</feature>
<dbReference type="InterPro" id="IPR036875">
    <property type="entry name" value="Znf_CCHC_sf"/>
</dbReference>
<comment type="caution">
    <text evidence="4">The sequence shown here is derived from an EMBL/GenBank/DDBJ whole genome shotgun (WGS) entry which is preliminary data.</text>
</comment>
<feature type="region of interest" description="Disordered" evidence="2">
    <location>
        <begin position="80"/>
        <end position="118"/>
    </location>
</feature>
<dbReference type="PANTHER" id="PTHR46978:SF1">
    <property type="entry name" value="ZINC KNUCKLE (CCHC-TYPE) FAMILY PROTEIN"/>
    <property type="match status" value="1"/>
</dbReference>
<protein>
    <submittedName>
        <fullName evidence="4">Zinc finger, CCHC-type</fullName>
    </submittedName>
</protein>
<dbReference type="PROSITE" id="PS50158">
    <property type="entry name" value="ZF_CCHC"/>
    <property type="match status" value="5"/>
</dbReference>
<feature type="domain" description="CCHC-type" evidence="3">
    <location>
        <begin position="340"/>
        <end position="355"/>
    </location>
</feature>
<organism evidence="4 5">
    <name type="scientific">Dillenia turbinata</name>
    <dbReference type="NCBI Taxonomy" id="194707"/>
    <lineage>
        <taxon>Eukaryota</taxon>
        <taxon>Viridiplantae</taxon>
        <taxon>Streptophyta</taxon>
        <taxon>Embryophyta</taxon>
        <taxon>Tracheophyta</taxon>
        <taxon>Spermatophyta</taxon>
        <taxon>Magnoliopsida</taxon>
        <taxon>eudicotyledons</taxon>
        <taxon>Gunneridae</taxon>
        <taxon>Pentapetalae</taxon>
        <taxon>Dilleniales</taxon>
        <taxon>Dilleniaceae</taxon>
        <taxon>Dillenia</taxon>
    </lineage>
</organism>
<feature type="domain" description="CCHC-type" evidence="3">
    <location>
        <begin position="370"/>
        <end position="384"/>
    </location>
</feature>
<feature type="compositionally biased region" description="Basic and acidic residues" evidence="2">
    <location>
        <begin position="84"/>
        <end position="106"/>
    </location>
</feature>
<dbReference type="Gene3D" id="4.10.60.10">
    <property type="entry name" value="Zinc finger, CCHC-type"/>
    <property type="match status" value="5"/>
</dbReference>
<dbReference type="Pfam" id="PF00098">
    <property type="entry name" value="zf-CCHC"/>
    <property type="match status" value="4"/>
</dbReference>
<feature type="domain" description="CCHC-type" evidence="3">
    <location>
        <begin position="233"/>
        <end position="248"/>
    </location>
</feature>
<evidence type="ECO:0000313" key="5">
    <source>
        <dbReference type="Proteomes" id="UP001370490"/>
    </source>
</evidence>
<dbReference type="Proteomes" id="UP001370490">
    <property type="component" value="Unassembled WGS sequence"/>
</dbReference>